<dbReference type="AlphaFoldDB" id="A0A4R3VWW5"/>
<dbReference type="InterPro" id="IPR010921">
    <property type="entry name" value="Trp_repressor/repl_initiator"/>
</dbReference>
<feature type="coiled-coil region" evidence="2">
    <location>
        <begin position="141"/>
        <end position="178"/>
    </location>
</feature>
<proteinExistence type="inferred from homology"/>
<dbReference type="GO" id="GO:0043565">
    <property type="term" value="F:sequence-specific DNA binding"/>
    <property type="evidence" value="ECO:0007669"/>
    <property type="project" value="InterPro"/>
</dbReference>
<keyword evidence="6" id="KW-1185">Reference proteome</keyword>
<dbReference type="InterPro" id="IPR036388">
    <property type="entry name" value="WH-like_DNA-bd_sf"/>
</dbReference>
<evidence type="ECO:0000256" key="3">
    <source>
        <dbReference type="SAM" id="MobiDB-lite"/>
    </source>
</evidence>
<feature type="region of interest" description="Disordered" evidence="3">
    <location>
        <begin position="115"/>
        <end position="141"/>
    </location>
</feature>
<dbReference type="Proteomes" id="UP000295197">
    <property type="component" value="Unassembled WGS sequence"/>
</dbReference>
<feature type="domain" description="Insertion element IS150 protein InsJ-like helix-turn-helix" evidence="4">
    <location>
        <begin position="11"/>
        <end position="56"/>
    </location>
</feature>
<evidence type="ECO:0000259" key="4">
    <source>
        <dbReference type="Pfam" id="PF13518"/>
    </source>
</evidence>
<protein>
    <submittedName>
        <fullName evidence="5">Transposase</fullName>
    </submittedName>
</protein>
<dbReference type="InterPro" id="IPR052057">
    <property type="entry name" value="IS150/IS1296_orfA-like"/>
</dbReference>
<dbReference type="EMBL" id="SMBZ01000033">
    <property type="protein sequence ID" value="TCV10439.1"/>
    <property type="molecule type" value="Genomic_DNA"/>
</dbReference>
<keyword evidence="2" id="KW-0175">Coiled coil</keyword>
<dbReference type="Gene3D" id="1.10.10.10">
    <property type="entry name" value="Winged helix-like DNA-binding domain superfamily/Winged helix DNA-binding domain"/>
    <property type="match status" value="2"/>
</dbReference>
<evidence type="ECO:0000313" key="5">
    <source>
        <dbReference type="EMBL" id="TCV10439.1"/>
    </source>
</evidence>
<gene>
    <name evidence="5" type="ORF">EDC17_103312</name>
</gene>
<organism evidence="5 6">
    <name type="scientific">Sphingobacterium alimentarium</name>
    <dbReference type="NCBI Taxonomy" id="797292"/>
    <lineage>
        <taxon>Bacteria</taxon>
        <taxon>Pseudomonadati</taxon>
        <taxon>Bacteroidota</taxon>
        <taxon>Sphingobacteriia</taxon>
        <taxon>Sphingobacteriales</taxon>
        <taxon>Sphingobacteriaceae</taxon>
        <taxon>Sphingobacterium</taxon>
    </lineage>
</organism>
<dbReference type="PANTHER" id="PTHR33795">
    <property type="entry name" value="INSERTION ELEMENT IS150 PROTEIN INSJ"/>
    <property type="match status" value="1"/>
</dbReference>
<comment type="caution">
    <text evidence="5">The sequence shown here is derived from an EMBL/GenBank/DDBJ whole genome shotgun (WGS) entry which is preliminary data.</text>
</comment>
<dbReference type="Pfam" id="PF13518">
    <property type="entry name" value="HTH_28"/>
    <property type="match status" value="2"/>
</dbReference>
<dbReference type="InterPro" id="IPR055247">
    <property type="entry name" value="InsJ-like_HTH"/>
</dbReference>
<dbReference type="SUPFAM" id="SSF48295">
    <property type="entry name" value="TrpR-like"/>
    <property type="match status" value="2"/>
</dbReference>
<reference evidence="5 6" key="1">
    <citation type="submission" date="2019-03" db="EMBL/GenBank/DDBJ databases">
        <title>Genomic Encyclopedia of Type Strains, Phase IV (KMG-IV): sequencing the most valuable type-strain genomes for metagenomic binning, comparative biology and taxonomic classification.</title>
        <authorList>
            <person name="Goeker M."/>
        </authorList>
    </citation>
    <scope>NUCLEOTIDE SEQUENCE [LARGE SCALE GENOMIC DNA]</scope>
    <source>
        <strain evidence="5 6">DSM 22362</strain>
    </source>
</reference>
<comment type="similarity">
    <text evidence="1">Belongs to the IS150/IS1296 orfA family.</text>
</comment>
<accession>A0A4R3VWW5</accession>
<dbReference type="OrthoDB" id="1085711at2"/>
<evidence type="ECO:0000256" key="1">
    <source>
        <dbReference type="ARBA" id="ARBA00038232"/>
    </source>
</evidence>
<sequence length="182" mass="21571">MERRVKYDVAFKLNCVKLNIEKYHSISSISEKYGLNRRLVTRWIQNYRLLGLQGLISTKNKRYTVEFKLKVIRAIEQEKLSSSQAKFKFHIPNASIIIQWQKKYATFGLDGLTPKRKGRPVKNMSTNKRKPRKSNKPLTREEELLRENEELRCEVAFLKKYNALIQALEEQERQQKSKPSKN</sequence>
<feature type="domain" description="Insertion element IS150 protein InsJ-like helix-turn-helix" evidence="4">
    <location>
        <begin position="67"/>
        <end position="120"/>
    </location>
</feature>
<evidence type="ECO:0000313" key="6">
    <source>
        <dbReference type="Proteomes" id="UP000295197"/>
    </source>
</evidence>
<name>A0A4R3VWW5_9SPHI</name>
<dbReference type="PANTHER" id="PTHR33795:SF1">
    <property type="entry name" value="INSERTION ELEMENT IS150 PROTEIN INSJ"/>
    <property type="match status" value="1"/>
</dbReference>
<evidence type="ECO:0000256" key="2">
    <source>
        <dbReference type="SAM" id="Coils"/>
    </source>
</evidence>
<dbReference type="RefSeq" id="WP_132778250.1">
    <property type="nucleotide sequence ID" value="NZ_SMBZ01000033.1"/>
</dbReference>